<protein>
    <submittedName>
        <fullName evidence="1">Four helix bundle protein</fullName>
    </submittedName>
</protein>
<dbReference type="Pfam" id="PF05635">
    <property type="entry name" value="23S_rRNA_IVP"/>
    <property type="match status" value="1"/>
</dbReference>
<organism evidence="1 2">
    <name type="scientific">Adonisia turfae CCMR0081</name>
    <dbReference type="NCBI Taxonomy" id="2292702"/>
    <lineage>
        <taxon>Bacteria</taxon>
        <taxon>Bacillati</taxon>
        <taxon>Cyanobacteriota</taxon>
        <taxon>Adonisia</taxon>
        <taxon>Adonisia turfae</taxon>
    </lineage>
</organism>
<dbReference type="PANTHER" id="PTHR38471">
    <property type="entry name" value="FOUR HELIX BUNDLE PROTEIN"/>
    <property type="match status" value="1"/>
</dbReference>
<gene>
    <name evidence="1" type="ORF">DXZ20_18145</name>
</gene>
<reference evidence="1 2" key="1">
    <citation type="journal article" date="2020" name="Microb. Ecol.">
        <title>Ecogenomics of the Marine Benthic Filamentous Cyanobacterium Adonisia.</title>
        <authorList>
            <person name="Walter J.M."/>
            <person name="Coutinho F.H."/>
            <person name="Leomil L."/>
            <person name="Hargreaves P.I."/>
            <person name="Campeao M.E."/>
            <person name="Vieira V.V."/>
            <person name="Silva B.S."/>
            <person name="Fistarol G.O."/>
            <person name="Salomon P.S."/>
            <person name="Sawabe T."/>
            <person name="Mino S."/>
            <person name="Hosokawa M."/>
            <person name="Miyashita H."/>
            <person name="Maruyama F."/>
            <person name="van Verk M.C."/>
            <person name="Dutilh B.E."/>
            <person name="Thompson C.C."/>
            <person name="Thompson F.L."/>
        </authorList>
    </citation>
    <scope>NUCLEOTIDE SEQUENCE [LARGE SCALE GENOMIC DNA]</scope>
    <source>
        <strain evidence="1 2">CCMR0081</strain>
    </source>
</reference>
<dbReference type="NCBIfam" id="TIGR02436">
    <property type="entry name" value="four helix bundle protein"/>
    <property type="match status" value="1"/>
</dbReference>
<dbReference type="AlphaFoldDB" id="A0A6M0RPD9"/>
<evidence type="ECO:0000313" key="1">
    <source>
        <dbReference type="EMBL" id="NEZ57551.1"/>
    </source>
</evidence>
<name>A0A6M0RPD9_9CYAN</name>
<proteinExistence type="predicted"/>
<dbReference type="Proteomes" id="UP000481033">
    <property type="component" value="Unassembled WGS sequence"/>
</dbReference>
<dbReference type="Gene3D" id="1.20.1440.60">
    <property type="entry name" value="23S rRNA-intervening sequence"/>
    <property type="match status" value="1"/>
</dbReference>
<keyword evidence="2" id="KW-1185">Reference proteome</keyword>
<accession>A0A6M0RPD9</accession>
<evidence type="ECO:0000313" key="2">
    <source>
        <dbReference type="Proteomes" id="UP000481033"/>
    </source>
</evidence>
<dbReference type="InterPro" id="IPR012657">
    <property type="entry name" value="23S_rRNA-intervening_sequence"/>
</dbReference>
<dbReference type="EMBL" id="QXHD01000004">
    <property type="protein sequence ID" value="NEZ57551.1"/>
    <property type="molecule type" value="Genomic_DNA"/>
</dbReference>
<dbReference type="PANTHER" id="PTHR38471:SF2">
    <property type="entry name" value="FOUR HELIX BUNDLE PROTEIN"/>
    <property type="match status" value="1"/>
</dbReference>
<comment type="caution">
    <text evidence="1">The sequence shown here is derived from an EMBL/GenBank/DDBJ whole genome shotgun (WGS) entry which is preliminary data.</text>
</comment>
<dbReference type="CDD" id="cd16377">
    <property type="entry name" value="23S_rRNA_IVP_like"/>
    <property type="match status" value="1"/>
</dbReference>
<sequence>MGRGFKELEVYQLAEELADEVWRIVAGWDFFAKDTVGKQLVRAADSIGANLAEGNGRGSFRDNRRFINIARGSLTETQHWLRRAHCRDLLTTEQTAKLQPLITKLAPKLNAYRNAITKMISKN</sequence>
<dbReference type="SUPFAM" id="SSF158446">
    <property type="entry name" value="IVS-encoded protein-like"/>
    <property type="match status" value="1"/>
</dbReference>
<dbReference type="InterPro" id="IPR036583">
    <property type="entry name" value="23S_rRNA_IVS_sf"/>
</dbReference>